<dbReference type="InterPro" id="IPR017517">
    <property type="entry name" value="Maleyloyr_isom"/>
</dbReference>
<accession>A0ABT4CIU3</accession>
<proteinExistence type="predicted"/>
<evidence type="ECO:0000313" key="2">
    <source>
        <dbReference type="EMBL" id="MCY4728716.1"/>
    </source>
</evidence>
<dbReference type="InterPro" id="IPR024344">
    <property type="entry name" value="MDMPI_metal-binding"/>
</dbReference>
<dbReference type="Proteomes" id="UP001074726">
    <property type="component" value="Unassembled WGS sequence"/>
</dbReference>
<keyword evidence="3" id="KW-1185">Reference proteome</keyword>
<evidence type="ECO:0000259" key="1">
    <source>
        <dbReference type="Pfam" id="PF11716"/>
    </source>
</evidence>
<sequence>MNHTPMSSPHRPVVVLSRALDQAGDALAVVHPDDLDKPTPCAGWTVRELADHLAAAPEHFLQQARGEEVDWSASTGVGGDPAVLAAHFRTHADDLLHHWHGRPDDQVAQADWQSAELGVHTWDLVRAIGRKVPLDDEVAERGLAFIQQGLTDDNRGDAFGAPVGVPDDAPAYDRLVAFAGRDPRA</sequence>
<gene>
    <name evidence="2" type="ORF">NYO98_20720</name>
</gene>
<dbReference type="NCBIfam" id="TIGR03083">
    <property type="entry name" value="maleylpyruvate isomerase family mycothiol-dependent enzyme"/>
    <property type="match status" value="1"/>
</dbReference>
<feature type="domain" description="Mycothiol-dependent maleylpyruvate isomerase metal-binding" evidence="1">
    <location>
        <begin position="18"/>
        <end position="109"/>
    </location>
</feature>
<dbReference type="NCBIfam" id="TIGR03086">
    <property type="entry name" value="TIGR03086 family metal-binding protein"/>
    <property type="match status" value="1"/>
</dbReference>
<reference evidence="2" key="1">
    <citation type="submission" date="2022-08" db="EMBL/GenBank/DDBJ databases">
        <title>Genome sequencing of Nocardioides sp. STR2.</title>
        <authorList>
            <person name="So Y."/>
        </authorList>
    </citation>
    <scope>NUCLEOTIDE SEQUENCE</scope>
    <source>
        <strain evidence="2">STR2</strain>
    </source>
</reference>
<dbReference type="InterPro" id="IPR034660">
    <property type="entry name" value="DinB/YfiT-like"/>
</dbReference>
<dbReference type="RefSeq" id="WP_268113776.1">
    <property type="nucleotide sequence ID" value="NZ_JAPPUX010000007.1"/>
</dbReference>
<dbReference type="SUPFAM" id="SSF109854">
    <property type="entry name" value="DinB/YfiT-like putative metalloenzymes"/>
    <property type="match status" value="1"/>
</dbReference>
<dbReference type="Gene3D" id="1.20.120.450">
    <property type="entry name" value="dinb family like domain"/>
    <property type="match status" value="1"/>
</dbReference>
<evidence type="ECO:0000313" key="3">
    <source>
        <dbReference type="Proteomes" id="UP001074726"/>
    </source>
</evidence>
<comment type="caution">
    <text evidence="2">The sequence shown here is derived from an EMBL/GenBank/DDBJ whole genome shotgun (WGS) entry which is preliminary data.</text>
</comment>
<dbReference type="EMBL" id="JAPPUX010000007">
    <property type="protein sequence ID" value="MCY4728716.1"/>
    <property type="molecule type" value="Genomic_DNA"/>
</dbReference>
<dbReference type="Pfam" id="PF11716">
    <property type="entry name" value="MDMPI_N"/>
    <property type="match status" value="1"/>
</dbReference>
<organism evidence="2 3">
    <name type="scientific">Nocardioides pini</name>
    <dbReference type="NCBI Taxonomy" id="2975053"/>
    <lineage>
        <taxon>Bacteria</taxon>
        <taxon>Bacillati</taxon>
        <taxon>Actinomycetota</taxon>
        <taxon>Actinomycetes</taxon>
        <taxon>Propionibacteriales</taxon>
        <taxon>Nocardioidaceae</taxon>
        <taxon>Nocardioides</taxon>
    </lineage>
</organism>
<protein>
    <submittedName>
        <fullName evidence="2">TIGR03086 family metal-binding protein</fullName>
    </submittedName>
</protein>
<dbReference type="InterPro" id="IPR017520">
    <property type="entry name" value="CHP03086"/>
</dbReference>
<name>A0ABT4CIU3_9ACTN</name>